<dbReference type="PANTHER" id="PTHR31265">
    <property type="entry name" value="OS02G0527500 PROTEIN-RELATED"/>
    <property type="match status" value="1"/>
</dbReference>
<evidence type="ECO:0000256" key="7">
    <source>
        <dbReference type="SAM" id="SignalP"/>
    </source>
</evidence>
<dbReference type="InterPro" id="IPR006946">
    <property type="entry name" value="DGR2-like_dom"/>
</dbReference>
<comment type="subcellular location">
    <subcellularLocation>
        <location evidence="1">Cell envelope</location>
    </subcellularLocation>
    <subcellularLocation>
        <location evidence="2">Secreted</location>
    </subcellularLocation>
</comment>
<feature type="region of interest" description="Disordered" evidence="6">
    <location>
        <begin position="316"/>
        <end position="355"/>
    </location>
</feature>
<evidence type="ECO:0000256" key="3">
    <source>
        <dbReference type="ARBA" id="ARBA00022525"/>
    </source>
</evidence>
<keyword evidence="10" id="KW-1185">Reference proteome</keyword>
<dbReference type="STRING" id="22663.A0A2I0JG10"/>
<feature type="signal peptide" evidence="7">
    <location>
        <begin position="1"/>
        <end position="20"/>
    </location>
</feature>
<proteinExistence type="predicted"/>
<dbReference type="InterPro" id="IPR052437">
    <property type="entry name" value="Pectin_Meth_Modulator"/>
</dbReference>
<dbReference type="EMBL" id="PGOL01001763">
    <property type="protein sequence ID" value="PKI54830.1"/>
    <property type="molecule type" value="Genomic_DNA"/>
</dbReference>
<dbReference type="Proteomes" id="UP000233551">
    <property type="component" value="Unassembled WGS sequence"/>
</dbReference>
<evidence type="ECO:0000313" key="10">
    <source>
        <dbReference type="Proteomes" id="UP000233551"/>
    </source>
</evidence>
<evidence type="ECO:0000256" key="5">
    <source>
        <dbReference type="ARBA" id="ARBA00023180"/>
    </source>
</evidence>
<dbReference type="GO" id="GO:0005576">
    <property type="term" value="C:extracellular region"/>
    <property type="evidence" value="ECO:0007669"/>
    <property type="project" value="UniProtKB-SubCell"/>
</dbReference>
<dbReference type="PANTHER" id="PTHR31265:SF61">
    <property type="entry name" value="PROTEIN DUF642 L-GALACTONO-1,4-LACTONE-RESPONSIVE GENE 1"/>
    <property type="match status" value="1"/>
</dbReference>
<keyword evidence="4 7" id="KW-0732">Signal</keyword>
<evidence type="ECO:0000313" key="9">
    <source>
        <dbReference type="EMBL" id="PKI54830.1"/>
    </source>
</evidence>
<protein>
    <recommendedName>
        <fullName evidence="8">DUF642 domain-containing protein</fullName>
    </recommendedName>
</protein>
<keyword evidence="3" id="KW-0964">Secreted</keyword>
<reference evidence="9 10" key="1">
    <citation type="submission" date="2017-11" db="EMBL/GenBank/DDBJ databases">
        <title>De-novo sequencing of pomegranate (Punica granatum L.) genome.</title>
        <authorList>
            <person name="Akparov Z."/>
            <person name="Amiraslanov A."/>
            <person name="Hajiyeva S."/>
            <person name="Abbasov M."/>
            <person name="Kaur K."/>
            <person name="Hamwieh A."/>
            <person name="Solovyev V."/>
            <person name="Salamov A."/>
            <person name="Braich B."/>
            <person name="Kosarev P."/>
            <person name="Mahmoud A."/>
            <person name="Hajiyev E."/>
            <person name="Babayeva S."/>
            <person name="Izzatullayeva V."/>
            <person name="Mammadov A."/>
            <person name="Mammadov A."/>
            <person name="Sharifova S."/>
            <person name="Ojaghi J."/>
            <person name="Eynullazada K."/>
            <person name="Bayramov B."/>
            <person name="Abdulazimova A."/>
            <person name="Shahmuradov I."/>
        </authorList>
    </citation>
    <scope>NUCLEOTIDE SEQUENCE [LARGE SCALE GENOMIC DNA]</scope>
    <source>
        <strain evidence="10">cv. AG2017</strain>
        <tissue evidence="9">Leaf</tissue>
    </source>
</reference>
<feature type="chain" id="PRO_5014197335" description="DUF642 domain-containing protein" evidence="7">
    <location>
        <begin position="21"/>
        <end position="355"/>
    </location>
</feature>
<dbReference type="Pfam" id="PF04862">
    <property type="entry name" value="DUF642"/>
    <property type="match status" value="2"/>
</dbReference>
<dbReference type="AlphaFoldDB" id="A0A2I0JG10"/>
<evidence type="ECO:0000256" key="2">
    <source>
        <dbReference type="ARBA" id="ARBA00004613"/>
    </source>
</evidence>
<evidence type="ECO:0000259" key="8">
    <source>
        <dbReference type="Pfam" id="PF04862"/>
    </source>
</evidence>
<comment type="caution">
    <text evidence="9">The sequence shown here is derived from an EMBL/GenBank/DDBJ whole genome shotgun (WGS) entry which is preliminary data.</text>
</comment>
<sequence length="355" mass="38785">MEKATLLLVQLSFTICYSTASSVRDAQRHSCDKQNRHSGILGYVEYLKSGQAQGDVLLVVLEGDFAVRLGNKALIKQKVKVSKGRFYSITFSAARTCAQEEKLNVSISPNSEEDDDGIIPMQTLYSSSGWDSYAWGFQAEAEEVEISIDNPGMAVDPACGPLIESVALKVLHLPKGTGGAQSISFMRSNRSSPFFLIRQLVEEWRFRGRPIYYLEDVVGVLVLPHIEDDHSPLPGWIVESLRAVKYVDSEHFLVPIGKRAAELIAGKESALAQVVRTKPGRVYVLSFAVGDAKNSCVGPLAVEAYARKESTKVSYTSKGRGGFVHTELSPPAQGSCSSARSTRRRVTARAPSVDP</sequence>
<accession>A0A2I0JG10</accession>
<feature type="domain" description="DUF642" evidence="8">
    <location>
        <begin position="229"/>
        <end position="312"/>
    </location>
</feature>
<feature type="domain" description="DUF642" evidence="8">
    <location>
        <begin position="40"/>
        <end position="169"/>
    </location>
</feature>
<name>A0A2I0JG10_PUNGR</name>
<evidence type="ECO:0000256" key="4">
    <source>
        <dbReference type="ARBA" id="ARBA00022729"/>
    </source>
</evidence>
<evidence type="ECO:0000256" key="1">
    <source>
        <dbReference type="ARBA" id="ARBA00004196"/>
    </source>
</evidence>
<gene>
    <name evidence="9" type="ORF">CRG98_024781</name>
</gene>
<evidence type="ECO:0000256" key="6">
    <source>
        <dbReference type="SAM" id="MobiDB-lite"/>
    </source>
</evidence>
<organism evidence="9 10">
    <name type="scientific">Punica granatum</name>
    <name type="common">Pomegranate</name>
    <dbReference type="NCBI Taxonomy" id="22663"/>
    <lineage>
        <taxon>Eukaryota</taxon>
        <taxon>Viridiplantae</taxon>
        <taxon>Streptophyta</taxon>
        <taxon>Embryophyta</taxon>
        <taxon>Tracheophyta</taxon>
        <taxon>Spermatophyta</taxon>
        <taxon>Magnoliopsida</taxon>
        <taxon>eudicotyledons</taxon>
        <taxon>Gunneridae</taxon>
        <taxon>Pentapetalae</taxon>
        <taxon>rosids</taxon>
        <taxon>malvids</taxon>
        <taxon>Myrtales</taxon>
        <taxon>Lythraceae</taxon>
        <taxon>Punica</taxon>
    </lineage>
</organism>
<keyword evidence="5" id="KW-0325">Glycoprotein</keyword>